<dbReference type="AlphaFoldDB" id="A0A3G9IVL1"/>
<organism evidence="1 2">
    <name type="scientific">Nocardioides baekrokdamisoli</name>
    <dbReference type="NCBI Taxonomy" id="1804624"/>
    <lineage>
        <taxon>Bacteria</taxon>
        <taxon>Bacillati</taxon>
        <taxon>Actinomycetota</taxon>
        <taxon>Actinomycetes</taxon>
        <taxon>Propionibacteriales</taxon>
        <taxon>Nocardioidaceae</taxon>
        <taxon>Nocardioides</taxon>
    </lineage>
</organism>
<accession>A0A3G9IVL1</accession>
<proteinExistence type="predicted"/>
<dbReference type="KEGG" id="nbe:Back2_20080"/>
<name>A0A3G9IVL1_9ACTN</name>
<evidence type="ECO:0008006" key="3">
    <source>
        <dbReference type="Google" id="ProtNLM"/>
    </source>
</evidence>
<sequence>MSGRSETVFVDRLTLVSAVAWLELEEPVFVDAGDCYWADFDARLIMIETANGATHRLRTKPAGPDSLR</sequence>
<keyword evidence="2" id="KW-1185">Reference proteome</keyword>
<dbReference type="EMBL" id="AP019307">
    <property type="protein sequence ID" value="BBH17721.1"/>
    <property type="molecule type" value="Genomic_DNA"/>
</dbReference>
<protein>
    <recommendedName>
        <fullName evidence="3">SMP-30/gluconolactonase/LRE family protein</fullName>
    </recommendedName>
</protein>
<reference evidence="1 2" key="1">
    <citation type="submission" date="2018-11" db="EMBL/GenBank/DDBJ databases">
        <title>Complete genome sequence of Nocardioides baekrokdamisoli strain KCTC 39748.</title>
        <authorList>
            <person name="Kang S.W."/>
            <person name="Lee K.C."/>
            <person name="Kim K.K."/>
            <person name="Kim J.S."/>
            <person name="Kim D.S."/>
            <person name="Ko S.H."/>
            <person name="Yang S.H."/>
            <person name="Shin Y.K."/>
            <person name="Lee J.S."/>
        </authorList>
    </citation>
    <scope>NUCLEOTIDE SEQUENCE [LARGE SCALE GENOMIC DNA]</scope>
    <source>
        <strain evidence="1 2">KCTC 39748</strain>
    </source>
</reference>
<evidence type="ECO:0000313" key="1">
    <source>
        <dbReference type="EMBL" id="BBH17721.1"/>
    </source>
</evidence>
<gene>
    <name evidence="1" type="ORF">Back2_20080</name>
</gene>
<evidence type="ECO:0000313" key="2">
    <source>
        <dbReference type="Proteomes" id="UP000271573"/>
    </source>
</evidence>
<dbReference type="Proteomes" id="UP000271573">
    <property type="component" value="Chromosome"/>
</dbReference>